<evidence type="ECO:0000256" key="9">
    <source>
        <dbReference type="PROSITE-ProRule" id="PRU00196"/>
    </source>
</evidence>
<dbReference type="InterPro" id="IPR036772">
    <property type="entry name" value="SRCR-like_dom_sf"/>
</dbReference>
<evidence type="ECO:0000313" key="12">
    <source>
        <dbReference type="Proteomes" id="UP000752171"/>
    </source>
</evidence>
<feature type="disulfide bond" evidence="9">
    <location>
        <begin position="74"/>
        <end position="84"/>
    </location>
</feature>
<comment type="subcellular location">
    <subcellularLocation>
        <location evidence="1">Membrane</location>
        <topology evidence="1">Single-pass membrane protein</topology>
    </subcellularLocation>
</comment>
<evidence type="ECO:0000259" key="10">
    <source>
        <dbReference type="PROSITE" id="PS50287"/>
    </source>
</evidence>
<dbReference type="SUPFAM" id="SSF56487">
    <property type="entry name" value="SRCR-like"/>
    <property type="match status" value="3"/>
</dbReference>
<comment type="caution">
    <text evidence="9">Lacks conserved residue(s) required for the propagation of feature annotation.</text>
</comment>
<keyword evidence="11" id="KW-0675">Receptor</keyword>
<dbReference type="EMBL" id="JAICCE010000025">
    <property type="protein sequence ID" value="KAG9259734.1"/>
    <property type="molecule type" value="Genomic_DNA"/>
</dbReference>
<dbReference type="Proteomes" id="UP000752171">
    <property type="component" value="Unassembled WGS sequence"/>
</dbReference>
<evidence type="ECO:0000313" key="11">
    <source>
        <dbReference type="EMBL" id="KAG9259734.1"/>
    </source>
</evidence>
<name>A0A8T2KK48_ASTMX</name>
<dbReference type="FunFam" id="3.10.250.10:FF:000016">
    <property type="entry name" value="Scavenger receptor cysteine-rich protein type 12"/>
    <property type="match status" value="1"/>
</dbReference>
<sequence length="317" mass="34407">MIEVRLADSDEQCSGTPKVLSMEILTDVSSRSFDLRAAMVVCRELDCGNAVRVTTARQTSEEGRNRGYVQMIDCTGHESAVSQCQQQQISLDSGFVSIRTRVVCSESVRLVDGDGFCSGRLEVKTNQSWSRVCETDFDRQDAEVVCRELGCGTPLTLQGELFGEGTHPFGTKEFQCKGTEEHLLTCSASTREEHTCTHGKAVGLACSGPRDVRLVGGDSRCAGTVEMFHSGEWRELNGEAWFRREAAVVCRQLDCGSAVVANVKRPLSSEPGWSVATDCGGSEPALRECATFVHLQTEVLAAVTCSGTSSDENKELI</sequence>
<gene>
    <name evidence="11" type="primary">CD163</name>
    <name evidence="11" type="ORF">AMEX_G27262</name>
</gene>
<evidence type="ECO:0000256" key="2">
    <source>
        <dbReference type="ARBA" id="ARBA00022692"/>
    </source>
</evidence>
<evidence type="ECO:0000256" key="8">
    <source>
        <dbReference type="ARBA" id="ARBA00023180"/>
    </source>
</evidence>
<feature type="domain" description="SRCR" evidence="10">
    <location>
        <begin position="212"/>
        <end position="317"/>
    </location>
</feature>
<keyword evidence="3" id="KW-0732">Signal</keyword>
<dbReference type="PANTHER" id="PTHR19331:SF487">
    <property type="entry name" value="SOLUBLE SCAVENGER RECEPTOR CYSTEINE-RICH DOMAIN-CONTAINING PROTEIN SSC5D"/>
    <property type="match status" value="1"/>
</dbReference>
<keyword evidence="4" id="KW-0677">Repeat</keyword>
<feature type="domain" description="SRCR" evidence="10">
    <location>
        <begin position="4"/>
        <end position="105"/>
    </location>
</feature>
<dbReference type="PANTHER" id="PTHR19331">
    <property type="entry name" value="SCAVENGER RECEPTOR DOMAIN-CONTAINING"/>
    <property type="match status" value="1"/>
</dbReference>
<evidence type="ECO:0000256" key="3">
    <source>
        <dbReference type="ARBA" id="ARBA00022729"/>
    </source>
</evidence>
<keyword evidence="8" id="KW-0325">Glycoprotein</keyword>
<accession>A0A8T2KK48</accession>
<organism evidence="11 12">
    <name type="scientific">Astyanax mexicanus</name>
    <name type="common">Blind cave fish</name>
    <name type="synonym">Astyanax fasciatus mexicanus</name>
    <dbReference type="NCBI Taxonomy" id="7994"/>
    <lineage>
        <taxon>Eukaryota</taxon>
        <taxon>Metazoa</taxon>
        <taxon>Chordata</taxon>
        <taxon>Craniata</taxon>
        <taxon>Vertebrata</taxon>
        <taxon>Euteleostomi</taxon>
        <taxon>Actinopterygii</taxon>
        <taxon>Neopterygii</taxon>
        <taxon>Teleostei</taxon>
        <taxon>Ostariophysi</taxon>
        <taxon>Characiformes</taxon>
        <taxon>Characoidei</taxon>
        <taxon>Acestrorhamphidae</taxon>
        <taxon>Acestrorhamphinae</taxon>
        <taxon>Astyanax</taxon>
    </lineage>
</organism>
<dbReference type="PROSITE" id="PS50287">
    <property type="entry name" value="SRCR_2"/>
    <property type="match status" value="3"/>
</dbReference>
<dbReference type="Pfam" id="PF00530">
    <property type="entry name" value="SRCR"/>
    <property type="match status" value="3"/>
</dbReference>
<evidence type="ECO:0000256" key="4">
    <source>
        <dbReference type="ARBA" id="ARBA00022737"/>
    </source>
</evidence>
<protein>
    <submittedName>
        <fullName evidence="11">Scavenger receptor cysteine-rich type 1 protein M130-like</fullName>
    </submittedName>
</protein>
<proteinExistence type="predicted"/>
<reference evidence="11 12" key="1">
    <citation type="submission" date="2021-07" db="EMBL/GenBank/DDBJ databases">
        <authorList>
            <person name="Imarazene B."/>
            <person name="Zahm M."/>
            <person name="Klopp C."/>
            <person name="Cabau C."/>
            <person name="Beille S."/>
            <person name="Jouanno E."/>
            <person name="Castinel A."/>
            <person name="Lluch J."/>
            <person name="Gil L."/>
            <person name="Kuchtly C."/>
            <person name="Lopez Roques C."/>
            <person name="Donnadieu C."/>
            <person name="Parrinello H."/>
            <person name="Journot L."/>
            <person name="Du K."/>
            <person name="Schartl M."/>
            <person name="Retaux S."/>
            <person name="Guiguen Y."/>
        </authorList>
    </citation>
    <scope>NUCLEOTIDE SEQUENCE [LARGE SCALE GENOMIC DNA]</scope>
    <source>
        <strain evidence="11">Pach_M1</strain>
        <tissue evidence="11">Testis</tissue>
    </source>
</reference>
<evidence type="ECO:0000256" key="5">
    <source>
        <dbReference type="ARBA" id="ARBA00022989"/>
    </source>
</evidence>
<keyword evidence="7 9" id="KW-1015">Disulfide bond</keyword>
<dbReference type="SMART" id="SM00202">
    <property type="entry name" value="SR"/>
    <property type="match status" value="3"/>
</dbReference>
<dbReference type="PRINTS" id="PR00258">
    <property type="entry name" value="SPERACTRCPTR"/>
</dbReference>
<dbReference type="OrthoDB" id="536948at2759"/>
<keyword evidence="5" id="KW-1133">Transmembrane helix</keyword>
<keyword evidence="6" id="KW-0472">Membrane</keyword>
<keyword evidence="2" id="KW-0812">Transmembrane</keyword>
<feature type="domain" description="SRCR" evidence="10">
    <location>
        <begin position="108"/>
        <end position="207"/>
    </location>
</feature>
<dbReference type="FunFam" id="3.10.250.10:FF:000004">
    <property type="entry name" value="Scavenger receptor cysteine-rich type 1 protein M130"/>
    <property type="match status" value="1"/>
</dbReference>
<comment type="caution">
    <text evidence="11">The sequence shown here is derived from an EMBL/GenBank/DDBJ whole genome shotgun (WGS) entry which is preliminary data.</text>
</comment>
<evidence type="ECO:0000256" key="1">
    <source>
        <dbReference type="ARBA" id="ARBA00004167"/>
    </source>
</evidence>
<dbReference type="InterPro" id="IPR001190">
    <property type="entry name" value="SRCR"/>
</dbReference>
<dbReference type="AlphaFoldDB" id="A0A8T2KK48"/>
<evidence type="ECO:0000256" key="6">
    <source>
        <dbReference type="ARBA" id="ARBA00023136"/>
    </source>
</evidence>
<dbReference type="Gene3D" id="3.10.250.10">
    <property type="entry name" value="SRCR-like domain"/>
    <property type="match status" value="3"/>
</dbReference>
<dbReference type="GO" id="GO:0016020">
    <property type="term" value="C:membrane"/>
    <property type="evidence" value="ECO:0007669"/>
    <property type="project" value="UniProtKB-SubCell"/>
</dbReference>
<evidence type="ECO:0000256" key="7">
    <source>
        <dbReference type="ARBA" id="ARBA00023157"/>
    </source>
</evidence>
<feature type="disulfide bond" evidence="9">
    <location>
        <begin position="176"/>
        <end position="186"/>
    </location>
</feature>
<feature type="disulfide bond" evidence="9">
    <location>
        <begin position="279"/>
        <end position="289"/>
    </location>
</feature>